<protein>
    <submittedName>
        <fullName evidence="1">Uncharacterized protein</fullName>
    </submittedName>
</protein>
<gene>
    <name evidence="1" type="ORF">BJX68DRAFT_226996</name>
</gene>
<organism evidence="1 2">
    <name type="scientific">Aspergillus pseudodeflectus</name>
    <dbReference type="NCBI Taxonomy" id="176178"/>
    <lineage>
        <taxon>Eukaryota</taxon>
        <taxon>Fungi</taxon>
        <taxon>Dikarya</taxon>
        <taxon>Ascomycota</taxon>
        <taxon>Pezizomycotina</taxon>
        <taxon>Eurotiomycetes</taxon>
        <taxon>Eurotiomycetidae</taxon>
        <taxon>Eurotiales</taxon>
        <taxon>Aspergillaceae</taxon>
        <taxon>Aspergillus</taxon>
        <taxon>Aspergillus subgen. Nidulantes</taxon>
    </lineage>
</organism>
<dbReference type="Proteomes" id="UP001610444">
    <property type="component" value="Unassembled WGS sequence"/>
</dbReference>
<name>A0ABR4L2C8_9EURO</name>
<feature type="non-terminal residue" evidence="1">
    <location>
        <position position="88"/>
    </location>
</feature>
<keyword evidence="2" id="KW-1185">Reference proteome</keyword>
<sequence>MPSNRPLRRCYCPWSGLAFWWKMVLSGGDERQLRLGPVPSPPFIISPDSECCMPALAPLGLLLLQDITVDGHWTPSFLSEQHLISPKR</sequence>
<proteinExistence type="predicted"/>
<reference evidence="1 2" key="1">
    <citation type="submission" date="2024-07" db="EMBL/GenBank/DDBJ databases">
        <title>Section-level genome sequencing and comparative genomics of Aspergillus sections Usti and Cavernicolus.</title>
        <authorList>
            <consortium name="Lawrence Berkeley National Laboratory"/>
            <person name="Nybo J.L."/>
            <person name="Vesth T.C."/>
            <person name="Theobald S."/>
            <person name="Frisvad J.C."/>
            <person name="Larsen T.O."/>
            <person name="Kjaerboelling I."/>
            <person name="Rothschild-Mancinelli K."/>
            <person name="Lyhne E.K."/>
            <person name="Kogle M.E."/>
            <person name="Barry K."/>
            <person name="Clum A."/>
            <person name="Na H."/>
            <person name="Ledsgaard L."/>
            <person name="Lin J."/>
            <person name="Lipzen A."/>
            <person name="Kuo A."/>
            <person name="Riley R."/>
            <person name="Mondo S."/>
            <person name="LaButti K."/>
            <person name="Haridas S."/>
            <person name="Pangalinan J."/>
            <person name="Salamov A.A."/>
            <person name="Simmons B.A."/>
            <person name="Magnuson J.K."/>
            <person name="Chen J."/>
            <person name="Drula E."/>
            <person name="Henrissat B."/>
            <person name="Wiebenga A."/>
            <person name="Lubbers R.J."/>
            <person name="Gomes A.C."/>
            <person name="Macurrencykelacurrency M.R."/>
            <person name="Stajich J."/>
            <person name="Grigoriev I.V."/>
            <person name="Mortensen U.H."/>
            <person name="De vries R.P."/>
            <person name="Baker S.E."/>
            <person name="Andersen M.R."/>
        </authorList>
    </citation>
    <scope>NUCLEOTIDE SEQUENCE [LARGE SCALE GENOMIC DNA]</scope>
    <source>
        <strain evidence="1 2">CBS 756.74</strain>
    </source>
</reference>
<comment type="caution">
    <text evidence="1">The sequence shown here is derived from an EMBL/GenBank/DDBJ whole genome shotgun (WGS) entry which is preliminary data.</text>
</comment>
<evidence type="ECO:0000313" key="2">
    <source>
        <dbReference type="Proteomes" id="UP001610444"/>
    </source>
</evidence>
<dbReference type="RefSeq" id="XP_070903631.1">
    <property type="nucleotide sequence ID" value="XM_071038584.1"/>
</dbReference>
<dbReference type="EMBL" id="JBFXLR010000004">
    <property type="protein sequence ID" value="KAL2858667.1"/>
    <property type="molecule type" value="Genomic_DNA"/>
</dbReference>
<dbReference type="GeneID" id="98153748"/>
<evidence type="ECO:0000313" key="1">
    <source>
        <dbReference type="EMBL" id="KAL2858667.1"/>
    </source>
</evidence>
<accession>A0ABR4L2C8</accession>